<accession>A0AAW6RNJ4</accession>
<dbReference type="EMBL" id="JARVII010000019">
    <property type="protein sequence ID" value="MDG9699951.1"/>
    <property type="molecule type" value="Genomic_DNA"/>
</dbReference>
<proteinExistence type="predicted"/>
<reference evidence="1 2" key="1">
    <citation type="submission" date="2023-04" db="EMBL/GenBank/DDBJ databases">
        <title>Ottowia paracancer sp. nov., isolated from human stomach.</title>
        <authorList>
            <person name="Song Y."/>
        </authorList>
    </citation>
    <scope>NUCLEOTIDE SEQUENCE [LARGE SCALE GENOMIC DNA]</scope>
    <source>
        <strain evidence="1 2">10c7w1</strain>
    </source>
</reference>
<organism evidence="1 2">
    <name type="scientific">Ottowia cancrivicina</name>
    <dbReference type="NCBI Taxonomy" id="3040346"/>
    <lineage>
        <taxon>Bacteria</taxon>
        <taxon>Pseudomonadati</taxon>
        <taxon>Pseudomonadota</taxon>
        <taxon>Betaproteobacteria</taxon>
        <taxon>Burkholderiales</taxon>
        <taxon>Comamonadaceae</taxon>
        <taxon>Ottowia</taxon>
    </lineage>
</organism>
<evidence type="ECO:0000313" key="1">
    <source>
        <dbReference type="EMBL" id="MDG9699951.1"/>
    </source>
</evidence>
<keyword evidence="2" id="KW-1185">Reference proteome</keyword>
<comment type="caution">
    <text evidence="1">The sequence shown here is derived from an EMBL/GenBank/DDBJ whole genome shotgun (WGS) entry which is preliminary data.</text>
</comment>
<dbReference type="Proteomes" id="UP001237156">
    <property type="component" value="Unassembled WGS sequence"/>
</dbReference>
<dbReference type="AlphaFoldDB" id="A0AAW6RNJ4"/>
<evidence type="ECO:0000313" key="2">
    <source>
        <dbReference type="Proteomes" id="UP001237156"/>
    </source>
</evidence>
<protein>
    <submittedName>
        <fullName evidence="1">Uncharacterized protein</fullName>
    </submittedName>
</protein>
<gene>
    <name evidence="1" type="ORF">QB898_09550</name>
</gene>
<name>A0AAW6RNJ4_9BURK</name>
<dbReference type="RefSeq" id="WP_279524761.1">
    <property type="nucleotide sequence ID" value="NZ_JARVII010000019.1"/>
</dbReference>
<sequence>MADAAQETGHCTSGRFFILADHFQRRESAPVQAIQKGLIKAAKLPRSNVSARKQKKTGKWNEAI</sequence>